<dbReference type="SFLD" id="SFLDS00003">
    <property type="entry name" value="Haloacid_Dehalogenase"/>
    <property type="match status" value="1"/>
</dbReference>
<gene>
    <name evidence="1" type="ORF">EX30DRAFT_337978</name>
</gene>
<proteinExistence type="predicted"/>
<dbReference type="NCBIfam" id="TIGR01509">
    <property type="entry name" value="HAD-SF-IA-v3"/>
    <property type="match status" value="1"/>
</dbReference>
<dbReference type="EMBL" id="ML220112">
    <property type="protein sequence ID" value="TGZ85641.1"/>
    <property type="molecule type" value="Genomic_DNA"/>
</dbReference>
<dbReference type="Proteomes" id="UP000298138">
    <property type="component" value="Unassembled WGS sequence"/>
</dbReference>
<sequence>MTIKACLFDIGGVVVRSPMIGIAEYEQELGIPAGYINYTIAATKKGAWQKLERNEIPLNHIFYDEFTSDLRNPTMWKAFHAAKKLGTPATPNPPAIHGETLFWRMMAKSREFDPLMVNAIEKLRKSGKFRLGALTNDYKHPENHPHADTSALRAMFDVFVSSTESGMRKPEEGFYRLAMEKLGVKEPSEIVFLDDIGTNLKAAKALGFNVIRVEIGKSHEAIEQLEKYVGMSLLDKVTVSKL</sequence>
<protein>
    <submittedName>
        <fullName evidence="1">HAD-like protein</fullName>
    </submittedName>
</protein>
<dbReference type="InterPro" id="IPR023214">
    <property type="entry name" value="HAD_sf"/>
</dbReference>
<reference evidence="1 2" key="1">
    <citation type="submission" date="2019-04" db="EMBL/GenBank/DDBJ databases">
        <title>Comparative genomics and transcriptomics to analyze fruiting body development in filamentous ascomycetes.</title>
        <authorList>
            <consortium name="DOE Joint Genome Institute"/>
            <person name="Lutkenhaus R."/>
            <person name="Traeger S."/>
            <person name="Breuer J."/>
            <person name="Kuo A."/>
            <person name="Lipzen A."/>
            <person name="Pangilinan J."/>
            <person name="Dilworth D."/>
            <person name="Sandor L."/>
            <person name="Poggeler S."/>
            <person name="Barry K."/>
            <person name="Grigoriev I.V."/>
            <person name="Nowrousian M."/>
        </authorList>
    </citation>
    <scope>NUCLEOTIDE SEQUENCE [LARGE SCALE GENOMIC DNA]</scope>
    <source>
        <strain evidence="1 2">CBS 389.68</strain>
    </source>
</reference>
<dbReference type="PRINTS" id="PR00413">
    <property type="entry name" value="HADHALOGNASE"/>
</dbReference>
<dbReference type="PANTHER" id="PTHR47829:SF1">
    <property type="entry name" value="HAD FAMILY PHOSPHATASE"/>
    <property type="match status" value="1"/>
</dbReference>
<dbReference type="AlphaFoldDB" id="A0A4S2N8G5"/>
<dbReference type="InterPro" id="IPR036412">
    <property type="entry name" value="HAD-like_sf"/>
</dbReference>
<dbReference type="OrthoDB" id="1694274at2759"/>
<dbReference type="InterPro" id="IPR006439">
    <property type="entry name" value="HAD-SF_hydro_IA"/>
</dbReference>
<dbReference type="Gene3D" id="3.40.50.1000">
    <property type="entry name" value="HAD superfamily/HAD-like"/>
    <property type="match status" value="1"/>
</dbReference>
<dbReference type="PANTHER" id="PTHR47829">
    <property type="entry name" value="HYDROLASE, PUTATIVE (AFU_ORTHOLOGUE AFUA_1G12880)-RELATED"/>
    <property type="match status" value="1"/>
</dbReference>
<name>A0A4S2N8G5_9PEZI</name>
<dbReference type="Gene3D" id="1.10.150.240">
    <property type="entry name" value="Putative phosphatase, domain 2"/>
    <property type="match status" value="1"/>
</dbReference>
<dbReference type="InterPro" id="IPR052898">
    <property type="entry name" value="ACAD10-like"/>
</dbReference>
<dbReference type="CDD" id="cd02603">
    <property type="entry name" value="HAD_sEH-N_like"/>
    <property type="match status" value="1"/>
</dbReference>
<dbReference type="InterPro" id="IPR023198">
    <property type="entry name" value="PGP-like_dom2"/>
</dbReference>
<dbReference type="Pfam" id="PF00702">
    <property type="entry name" value="Hydrolase"/>
    <property type="match status" value="1"/>
</dbReference>
<dbReference type="SFLD" id="SFLDG01129">
    <property type="entry name" value="C1.5:_HAD__Beta-PGM__Phosphata"/>
    <property type="match status" value="1"/>
</dbReference>
<dbReference type="SUPFAM" id="SSF56784">
    <property type="entry name" value="HAD-like"/>
    <property type="match status" value="1"/>
</dbReference>
<evidence type="ECO:0000313" key="1">
    <source>
        <dbReference type="EMBL" id="TGZ85641.1"/>
    </source>
</evidence>
<dbReference type="STRING" id="341454.A0A4S2N8G5"/>
<dbReference type="InParanoid" id="A0A4S2N8G5"/>
<keyword evidence="2" id="KW-1185">Reference proteome</keyword>
<organism evidence="1 2">
    <name type="scientific">Ascodesmis nigricans</name>
    <dbReference type="NCBI Taxonomy" id="341454"/>
    <lineage>
        <taxon>Eukaryota</taxon>
        <taxon>Fungi</taxon>
        <taxon>Dikarya</taxon>
        <taxon>Ascomycota</taxon>
        <taxon>Pezizomycotina</taxon>
        <taxon>Pezizomycetes</taxon>
        <taxon>Pezizales</taxon>
        <taxon>Ascodesmidaceae</taxon>
        <taxon>Ascodesmis</taxon>
    </lineage>
</organism>
<accession>A0A4S2N8G5</accession>
<evidence type="ECO:0000313" key="2">
    <source>
        <dbReference type="Proteomes" id="UP000298138"/>
    </source>
</evidence>
<dbReference type="GO" id="GO:0016791">
    <property type="term" value="F:phosphatase activity"/>
    <property type="evidence" value="ECO:0007669"/>
    <property type="project" value="UniProtKB-ARBA"/>
</dbReference>